<dbReference type="PANTHER" id="PTHR47186">
    <property type="entry name" value="LEUCINE-RICH REPEAT-CONTAINING PROTEIN 57"/>
    <property type="match status" value="1"/>
</dbReference>
<dbReference type="PANTHER" id="PTHR47186:SF42">
    <property type="entry name" value="DISEASE RESISTANCE RPP13-LIKE PROTEIN 1"/>
    <property type="match status" value="1"/>
</dbReference>
<gene>
    <name evidence="2" type="ORF">Tsubulata_003812</name>
</gene>
<reference evidence="2" key="1">
    <citation type="submission" date="2022-02" db="EMBL/GenBank/DDBJ databases">
        <authorList>
            <person name="Henning P.M."/>
            <person name="McCubbin A.G."/>
            <person name="Shore J.S."/>
        </authorList>
    </citation>
    <scope>NUCLEOTIDE SEQUENCE</scope>
    <source>
        <strain evidence="2">F60SS</strain>
        <tissue evidence="2">Leaves</tissue>
    </source>
</reference>
<sequence>NLKGKRYIEKLELSWGNNDDEGHSRSLSEQILEQLQPSTHLKALEEGNCSELPALGRLERLEELEIEWFDSIVRVGPEFYGNASNKRAFPSLEKLAIRSCQEIRSFQFGRFNKLSSLELSRCPLFESLYCGDEEAPSLRKLLLQDLPALEGLPKHMHSLLPSLTEFIVIGCAKLRTVPEGGLPSSIEKLEILWCDGIESSPKGGFPSNLKELQITDCFKLVGDRKNWGLQALQSLSSLEIAGCEEVLESFPKETLLPPSLNTL</sequence>
<name>A0A9Q0GI04_9ROSI</name>
<dbReference type="InterPro" id="IPR056789">
    <property type="entry name" value="LRR_R13L1-DRL21"/>
</dbReference>
<comment type="caution">
    <text evidence="2">The sequence shown here is derived from an EMBL/GenBank/DDBJ whole genome shotgun (WGS) entry which is preliminary data.</text>
</comment>
<dbReference type="InterPro" id="IPR032675">
    <property type="entry name" value="LRR_dom_sf"/>
</dbReference>
<reference evidence="2" key="2">
    <citation type="journal article" date="2023" name="Plants (Basel)">
        <title>Annotation of the Turnera subulata (Passifloraceae) Draft Genome Reveals the S-Locus Evolved after the Divergence of Turneroideae from Passifloroideae in a Stepwise Manner.</title>
        <authorList>
            <person name="Henning P.M."/>
            <person name="Roalson E.H."/>
            <person name="Mir W."/>
            <person name="McCubbin A.G."/>
            <person name="Shore J.S."/>
        </authorList>
    </citation>
    <scope>NUCLEOTIDE SEQUENCE</scope>
    <source>
        <strain evidence="2">F60SS</strain>
    </source>
</reference>
<dbReference type="OrthoDB" id="844910at2759"/>
<accession>A0A9Q0GI04</accession>
<feature type="non-terminal residue" evidence="2">
    <location>
        <position position="1"/>
    </location>
</feature>
<dbReference type="EMBL" id="JAKUCV010000445">
    <property type="protein sequence ID" value="KAJ4849938.1"/>
    <property type="molecule type" value="Genomic_DNA"/>
</dbReference>
<dbReference type="SUPFAM" id="SSF52058">
    <property type="entry name" value="L domain-like"/>
    <property type="match status" value="1"/>
</dbReference>
<dbReference type="Gene3D" id="3.80.10.10">
    <property type="entry name" value="Ribonuclease Inhibitor"/>
    <property type="match status" value="2"/>
</dbReference>
<dbReference type="AlphaFoldDB" id="A0A9Q0GI04"/>
<dbReference type="Proteomes" id="UP001141552">
    <property type="component" value="Unassembled WGS sequence"/>
</dbReference>
<keyword evidence="3" id="KW-1185">Reference proteome</keyword>
<protein>
    <recommendedName>
        <fullName evidence="1">R13L1/DRL21-like LRR repeat region domain-containing protein</fullName>
    </recommendedName>
</protein>
<evidence type="ECO:0000259" key="1">
    <source>
        <dbReference type="Pfam" id="PF25019"/>
    </source>
</evidence>
<evidence type="ECO:0000313" key="3">
    <source>
        <dbReference type="Proteomes" id="UP001141552"/>
    </source>
</evidence>
<feature type="domain" description="R13L1/DRL21-like LRR repeat region" evidence="1">
    <location>
        <begin position="1"/>
        <end position="45"/>
    </location>
</feature>
<proteinExistence type="predicted"/>
<feature type="non-terminal residue" evidence="2">
    <location>
        <position position="263"/>
    </location>
</feature>
<organism evidence="2 3">
    <name type="scientific">Turnera subulata</name>
    <dbReference type="NCBI Taxonomy" id="218843"/>
    <lineage>
        <taxon>Eukaryota</taxon>
        <taxon>Viridiplantae</taxon>
        <taxon>Streptophyta</taxon>
        <taxon>Embryophyta</taxon>
        <taxon>Tracheophyta</taxon>
        <taxon>Spermatophyta</taxon>
        <taxon>Magnoliopsida</taxon>
        <taxon>eudicotyledons</taxon>
        <taxon>Gunneridae</taxon>
        <taxon>Pentapetalae</taxon>
        <taxon>rosids</taxon>
        <taxon>fabids</taxon>
        <taxon>Malpighiales</taxon>
        <taxon>Passifloraceae</taxon>
        <taxon>Turnera</taxon>
    </lineage>
</organism>
<evidence type="ECO:0000313" key="2">
    <source>
        <dbReference type="EMBL" id="KAJ4849938.1"/>
    </source>
</evidence>
<dbReference type="Pfam" id="PF25019">
    <property type="entry name" value="LRR_R13L1-DRL21"/>
    <property type="match status" value="1"/>
</dbReference>